<proteinExistence type="predicted"/>
<dbReference type="EMBL" id="CP060695">
    <property type="protein sequence ID" value="QNM84902.1"/>
    <property type="molecule type" value="Genomic_DNA"/>
</dbReference>
<organism evidence="1 2">
    <name type="scientific">Polaribacter pectinis</name>
    <dbReference type="NCBI Taxonomy" id="2738844"/>
    <lineage>
        <taxon>Bacteria</taxon>
        <taxon>Pseudomonadati</taxon>
        <taxon>Bacteroidota</taxon>
        <taxon>Flavobacteriia</taxon>
        <taxon>Flavobacteriales</taxon>
        <taxon>Flavobacteriaceae</taxon>
    </lineage>
</organism>
<name>A0A7G9L8F3_9FLAO</name>
<reference evidence="1 2" key="1">
    <citation type="submission" date="2020-08" db="EMBL/GenBank/DDBJ databases">
        <title>Polaribacter sp. L12M9 isolated from gut of the Korean scallop.</title>
        <authorList>
            <person name="Jeong Y.S."/>
        </authorList>
    </citation>
    <scope>NUCLEOTIDE SEQUENCE [LARGE SCALE GENOMIC DNA]</scope>
    <source>
        <strain evidence="1 2">L12M9</strain>
    </source>
</reference>
<dbReference type="Proteomes" id="UP000515808">
    <property type="component" value="Chromosome"/>
</dbReference>
<keyword evidence="2" id="KW-1185">Reference proteome</keyword>
<evidence type="ECO:0000313" key="1">
    <source>
        <dbReference type="EMBL" id="QNM84902.1"/>
    </source>
</evidence>
<sequence>MTRLIPIELRKESLEKFKTIFFEKYNYQLSDEQAKEQGLKLMRLMVVLLENIEIGLGRGSNNMIE</sequence>
<gene>
    <name evidence="1" type="ORF">H9W90_11965</name>
</gene>
<accession>A0A7G9L8F3</accession>
<dbReference type="KEGG" id="ppec:H9W90_11965"/>
<protein>
    <submittedName>
        <fullName evidence="1">Uncharacterized protein</fullName>
    </submittedName>
</protein>
<evidence type="ECO:0000313" key="2">
    <source>
        <dbReference type="Proteomes" id="UP000515808"/>
    </source>
</evidence>
<dbReference type="RefSeq" id="WP_187481822.1">
    <property type="nucleotide sequence ID" value="NZ_CP060695.1"/>
</dbReference>
<dbReference type="AlphaFoldDB" id="A0A7G9L8F3"/>